<name>A0A645FXK1_9ZZZZ</name>
<proteinExistence type="predicted"/>
<protein>
    <recommendedName>
        <fullName evidence="1">Dinitrogenase iron-molybdenum cofactor biosynthesis domain-containing protein</fullName>
    </recommendedName>
</protein>
<dbReference type="Gene3D" id="3.30.420.130">
    <property type="entry name" value="Dinitrogenase iron-molybdenum cofactor biosynthesis domain"/>
    <property type="match status" value="1"/>
</dbReference>
<dbReference type="InterPro" id="IPR036105">
    <property type="entry name" value="DiNase_FeMo-co_biosyn_sf"/>
</dbReference>
<dbReference type="EMBL" id="VSSQ01065974">
    <property type="protein sequence ID" value="MPN18606.1"/>
    <property type="molecule type" value="Genomic_DNA"/>
</dbReference>
<dbReference type="SUPFAM" id="SSF53146">
    <property type="entry name" value="Nitrogenase accessory factor-like"/>
    <property type="match status" value="1"/>
</dbReference>
<dbReference type="AlphaFoldDB" id="A0A645FXK1"/>
<dbReference type="InterPro" id="IPR003731">
    <property type="entry name" value="Di-Nase_FeMo-co_biosynth"/>
</dbReference>
<accession>A0A645FXK1</accession>
<comment type="caution">
    <text evidence="2">The sequence shown here is derived from an EMBL/GenBank/DDBJ whole genome shotgun (WGS) entry which is preliminary data.</text>
</comment>
<evidence type="ECO:0000259" key="1">
    <source>
        <dbReference type="Pfam" id="PF02579"/>
    </source>
</evidence>
<feature type="domain" description="Dinitrogenase iron-molybdenum cofactor biosynthesis" evidence="1">
    <location>
        <begin position="5"/>
        <end position="54"/>
    </location>
</feature>
<dbReference type="Pfam" id="PF02579">
    <property type="entry name" value="Nitro_FeMo-Co"/>
    <property type="match status" value="1"/>
</dbReference>
<evidence type="ECO:0000313" key="2">
    <source>
        <dbReference type="EMBL" id="MPN18606.1"/>
    </source>
</evidence>
<organism evidence="2">
    <name type="scientific">bioreactor metagenome</name>
    <dbReference type="NCBI Taxonomy" id="1076179"/>
    <lineage>
        <taxon>unclassified sequences</taxon>
        <taxon>metagenomes</taxon>
        <taxon>ecological metagenomes</taxon>
    </lineage>
</organism>
<reference evidence="2" key="1">
    <citation type="submission" date="2019-08" db="EMBL/GenBank/DDBJ databases">
        <authorList>
            <person name="Kucharzyk K."/>
            <person name="Murdoch R.W."/>
            <person name="Higgins S."/>
            <person name="Loffler F."/>
        </authorList>
    </citation>
    <scope>NUCLEOTIDE SEQUENCE</scope>
</reference>
<gene>
    <name evidence="2" type="ORF">SDC9_165966</name>
</gene>
<sequence>MISSPPKFVAKLGVDVVIGGIVGRIAYSIMKKRGIKVFAGASGDAVIAVEEYIKGTLVTDESAIETRAPS</sequence>